<evidence type="ECO:0000313" key="2">
    <source>
        <dbReference type="EMBL" id="QQZ52025.1"/>
    </source>
</evidence>
<proteinExistence type="predicted"/>
<name>A0A941HXA1_9CAUL</name>
<organism evidence="1 3">
    <name type="scientific">Phenylobacterium glaciei</name>
    <dbReference type="NCBI Taxonomy" id="2803784"/>
    <lineage>
        <taxon>Bacteria</taxon>
        <taxon>Pseudomonadati</taxon>
        <taxon>Pseudomonadota</taxon>
        <taxon>Alphaproteobacteria</taxon>
        <taxon>Caulobacterales</taxon>
        <taxon>Caulobacteraceae</taxon>
        <taxon>Phenylobacterium</taxon>
    </lineage>
</organism>
<evidence type="ECO:0000313" key="1">
    <source>
        <dbReference type="EMBL" id="MBR7620280.1"/>
    </source>
</evidence>
<reference evidence="1" key="2">
    <citation type="submission" date="2021-04" db="EMBL/GenBank/DDBJ databases">
        <title>Draft genome assembly of strain Phenylobacterium sp. 20VBR1 using MiniION and Illumina platforms.</title>
        <authorList>
            <person name="Thomas F.A."/>
            <person name="Krishnan K.P."/>
            <person name="Sinha R.K."/>
        </authorList>
    </citation>
    <scope>NUCLEOTIDE SEQUENCE</scope>
    <source>
        <strain evidence="1">20VBR1</strain>
    </source>
</reference>
<evidence type="ECO:0000313" key="3">
    <source>
        <dbReference type="Proteomes" id="UP000622580"/>
    </source>
</evidence>
<sequence>MAGGWLIGVMVQAPEEKAFLRHYYAVGFEDRAKAEWTGVDHALKAGIVASSPVAGLEPVQAIAQVPATMMKTLGLADGQVRALGWQYPRRWIIPHLTV</sequence>
<dbReference type="AlphaFoldDB" id="A0A941HXA1"/>
<accession>A0A941HXA1</accession>
<dbReference type="EMBL" id="JAGSGD010000001">
    <property type="protein sequence ID" value="MBR7620280.1"/>
    <property type="molecule type" value="Genomic_DNA"/>
</dbReference>
<reference evidence="2" key="1">
    <citation type="submission" date="2021-01" db="EMBL/GenBank/DDBJ databases">
        <title>Genome sequence of Phenylobacterium sp. 20VBR1 isolated from a valley glaceir, Ny-Alesund, Svalbard.</title>
        <authorList>
            <person name="Thomas F.A."/>
            <person name="Krishnan K.P."/>
            <person name="Sinha R.K."/>
        </authorList>
    </citation>
    <scope>NUCLEOTIDE SEQUENCE</scope>
    <source>
        <strain evidence="2">20VBR1</strain>
    </source>
</reference>
<gene>
    <name evidence="1" type="ORF">JKL49_12870</name>
    <name evidence="2" type="ORF">JKL49_18375</name>
</gene>
<dbReference type="Proteomes" id="UP000622580">
    <property type="component" value="Unassembled WGS sequence"/>
</dbReference>
<dbReference type="EMBL" id="CP068570">
    <property type="protein sequence ID" value="QQZ52025.1"/>
    <property type="molecule type" value="Genomic_DNA"/>
</dbReference>
<dbReference type="RefSeq" id="WP_215340996.1">
    <property type="nucleotide sequence ID" value="NZ_JAGSGD010000001.1"/>
</dbReference>
<protein>
    <submittedName>
        <fullName evidence="1">Uncharacterized protein</fullName>
    </submittedName>
</protein>
<keyword evidence="3" id="KW-1185">Reference proteome</keyword>